<dbReference type="Pfam" id="PF08240">
    <property type="entry name" value="ADH_N"/>
    <property type="match status" value="1"/>
</dbReference>
<evidence type="ECO:0000256" key="10">
    <source>
        <dbReference type="ARBA" id="ARBA00048843"/>
    </source>
</evidence>
<evidence type="ECO:0000256" key="5">
    <source>
        <dbReference type="ARBA" id="ARBA00022946"/>
    </source>
</evidence>
<comment type="catalytic activity">
    <reaction evidence="10">
        <text>a 2,3-saturated acyl-[ACP] + NADP(+) = a (2E)-enoyl-[ACP] + NADPH + H(+)</text>
        <dbReference type="Rhea" id="RHEA:22564"/>
        <dbReference type="Rhea" id="RHEA-COMP:9925"/>
        <dbReference type="Rhea" id="RHEA-COMP:9926"/>
        <dbReference type="ChEBI" id="CHEBI:15378"/>
        <dbReference type="ChEBI" id="CHEBI:57783"/>
        <dbReference type="ChEBI" id="CHEBI:58349"/>
        <dbReference type="ChEBI" id="CHEBI:78784"/>
        <dbReference type="ChEBI" id="CHEBI:78785"/>
        <dbReference type="EC" id="1.3.1.104"/>
    </reaction>
</comment>
<evidence type="ECO:0000259" key="11">
    <source>
        <dbReference type="SMART" id="SM00829"/>
    </source>
</evidence>
<gene>
    <name evidence="12" type="ORF">ASNO1_11390</name>
</gene>
<dbReference type="PANTHER" id="PTHR43981">
    <property type="entry name" value="ENOYL-[ACYL-CARRIER-PROTEIN] REDUCTASE, MITOCHONDRIAL"/>
    <property type="match status" value="1"/>
</dbReference>
<dbReference type="SMART" id="SM00829">
    <property type="entry name" value="PKS_ER"/>
    <property type="match status" value="1"/>
</dbReference>
<sequence length="339" mass="35607">MTPPSQRGSNAMKAVRFSAFGPPPDVAQVVEESPVPLKPGEARLAVLATPINPSDLLTLSGEYGVLPKLPATPGNEGVGRVVEVAGSDAVSVGDLVFLPLGSGTWRTHLTAPAAQLLPVPPGLDLLQASMLLINPPTAYLMLRQFVTLQPGEWVVQNAANSAVGRYLITLAQVMGLKTVNVVRRQALADELKAQGADVVLLDTDELPQQVRAATGGAKVRLGIDAVGGDSARRVGDCLTTGGVLVNYGAMSGKGPMLSAAASIFKDVTLRGFWLTRWLRDAPREEQNATLARLAELMAVGTLQAPVDGTYPLERIQDAVKRALEPGRNGKILLTPNPAA</sequence>
<dbReference type="Gene3D" id="3.40.50.720">
    <property type="entry name" value="NAD(P)-binding Rossmann-like Domain"/>
    <property type="match status" value="1"/>
</dbReference>
<keyword evidence="13" id="KW-1185">Reference proteome</keyword>
<protein>
    <recommendedName>
        <fullName evidence="9">enoyl-[acyl-carrier-protein] reductase</fullName>
        <ecNumber evidence="9">1.3.1.104</ecNumber>
    </recommendedName>
</protein>
<keyword evidence="7" id="KW-0443">Lipid metabolism</keyword>
<dbReference type="SUPFAM" id="SSF50129">
    <property type="entry name" value="GroES-like"/>
    <property type="match status" value="1"/>
</dbReference>
<evidence type="ECO:0000313" key="13">
    <source>
        <dbReference type="Proteomes" id="UP001342631"/>
    </source>
</evidence>
<dbReference type="CDD" id="cd05282">
    <property type="entry name" value="ETR_like"/>
    <property type="match status" value="1"/>
</dbReference>
<dbReference type="InterPro" id="IPR011032">
    <property type="entry name" value="GroES-like_sf"/>
</dbReference>
<accession>A0ABQ6QLJ0</accession>
<dbReference type="PANTHER" id="PTHR43981:SF2">
    <property type="entry name" value="ENOYL-[ACYL-CARRIER-PROTEIN] REDUCTASE, MITOCHONDRIAL"/>
    <property type="match status" value="1"/>
</dbReference>
<evidence type="ECO:0000256" key="1">
    <source>
        <dbReference type="ARBA" id="ARBA00010371"/>
    </source>
</evidence>
<evidence type="ECO:0000256" key="2">
    <source>
        <dbReference type="ARBA" id="ARBA00022516"/>
    </source>
</evidence>
<evidence type="ECO:0000256" key="7">
    <source>
        <dbReference type="ARBA" id="ARBA00023098"/>
    </source>
</evidence>
<keyword evidence="4" id="KW-0521">NADP</keyword>
<evidence type="ECO:0000313" key="12">
    <source>
        <dbReference type="EMBL" id="GMU04887.1"/>
    </source>
</evidence>
<keyword evidence="2" id="KW-0444">Lipid biosynthesis</keyword>
<dbReference type="EMBL" id="BTTX01000001">
    <property type="protein sequence ID" value="GMU04887.1"/>
    <property type="molecule type" value="Genomic_DNA"/>
</dbReference>
<evidence type="ECO:0000256" key="4">
    <source>
        <dbReference type="ARBA" id="ARBA00022857"/>
    </source>
</evidence>
<dbReference type="SUPFAM" id="SSF51735">
    <property type="entry name" value="NAD(P)-binding Rossmann-fold domains"/>
    <property type="match status" value="1"/>
</dbReference>
<dbReference type="Gene3D" id="3.90.180.10">
    <property type="entry name" value="Medium-chain alcohol dehydrogenases, catalytic domain"/>
    <property type="match status" value="1"/>
</dbReference>
<dbReference type="Pfam" id="PF00107">
    <property type="entry name" value="ADH_zinc_N"/>
    <property type="match status" value="1"/>
</dbReference>
<evidence type="ECO:0000256" key="8">
    <source>
        <dbReference type="ARBA" id="ARBA00023160"/>
    </source>
</evidence>
<keyword evidence="5" id="KW-0809">Transit peptide</keyword>
<dbReference type="EC" id="1.3.1.104" evidence="9"/>
<comment type="similarity">
    <text evidence="1">Belongs to the zinc-containing alcohol dehydrogenase family. Quinone oxidoreductase subfamily.</text>
</comment>
<organism evidence="12 13">
    <name type="scientific">Corallococcus caeni</name>
    <dbReference type="NCBI Taxonomy" id="3082388"/>
    <lineage>
        <taxon>Bacteria</taxon>
        <taxon>Pseudomonadati</taxon>
        <taxon>Myxococcota</taxon>
        <taxon>Myxococcia</taxon>
        <taxon>Myxococcales</taxon>
        <taxon>Cystobacterineae</taxon>
        <taxon>Myxococcaceae</taxon>
        <taxon>Corallococcus</taxon>
    </lineage>
</organism>
<name>A0ABQ6QLJ0_9BACT</name>
<dbReference type="InterPro" id="IPR020843">
    <property type="entry name" value="ER"/>
</dbReference>
<reference evidence="12 13" key="1">
    <citation type="journal article" date="2024" name="Arch. Microbiol.">
        <title>Corallococcus caeni sp. nov., a novel myxobacterium isolated from activated sludge.</title>
        <authorList>
            <person name="Tomita S."/>
            <person name="Nakai R."/>
            <person name="Kuroda K."/>
            <person name="Kurashita H."/>
            <person name="Hatamoto M."/>
            <person name="Yamaguchi T."/>
            <person name="Narihiro T."/>
        </authorList>
    </citation>
    <scope>NUCLEOTIDE SEQUENCE [LARGE SCALE GENOMIC DNA]</scope>
    <source>
        <strain evidence="12 13">NO1</strain>
    </source>
</reference>
<feature type="domain" description="Enoyl reductase (ER)" evidence="11">
    <location>
        <begin position="21"/>
        <end position="333"/>
    </location>
</feature>
<comment type="caution">
    <text evidence="12">The sequence shown here is derived from an EMBL/GenBank/DDBJ whole genome shotgun (WGS) entry which is preliminary data.</text>
</comment>
<keyword evidence="8" id="KW-0275">Fatty acid biosynthesis</keyword>
<evidence type="ECO:0000256" key="3">
    <source>
        <dbReference type="ARBA" id="ARBA00022832"/>
    </source>
</evidence>
<dbReference type="Proteomes" id="UP001342631">
    <property type="component" value="Unassembled WGS sequence"/>
</dbReference>
<evidence type="ECO:0000256" key="6">
    <source>
        <dbReference type="ARBA" id="ARBA00023002"/>
    </source>
</evidence>
<dbReference type="InterPro" id="IPR013149">
    <property type="entry name" value="ADH-like_C"/>
</dbReference>
<proteinExistence type="inferred from homology"/>
<dbReference type="InterPro" id="IPR013154">
    <property type="entry name" value="ADH-like_N"/>
</dbReference>
<keyword evidence="6" id="KW-0560">Oxidoreductase</keyword>
<keyword evidence="3" id="KW-0276">Fatty acid metabolism</keyword>
<evidence type="ECO:0000256" key="9">
    <source>
        <dbReference type="ARBA" id="ARBA00038963"/>
    </source>
</evidence>
<dbReference type="InterPro" id="IPR051034">
    <property type="entry name" value="Mito_Enoyl-ACP_Reductase"/>
</dbReference>
<dbReference type="InterPro" id="IPR036291">
    <property type="entry name" value="NAD(P)-bd_dom_sf"/>
</dbReference>